<feature type="domain" description="Mandelate racemase/muconate lactonizing enzyme C-terminal" evidence="4">
    <location>
        <begin position="126"/>
        <end position="216"/>
    </location>
</feature>
<dbReference type="GO" id="GO:0009234">
    <property type="term" value="P:menaquinone biosynthetic process"/>
    <property type="evidence" value="ECO:0007669"/>
    <property type="project" value="UniProtKB-UniRule"/>
</dbReference>
<sequence>MTARLRSVELCRYRVTLRPGTAPVTERHGALLFWETEDRRRAVSEIAPLPGFSAEGLDECMDACRRFFAAGAGEAGHLLQQACAGESAPLQGLPPAARFGLEAGWLQLTTPLGSTPQVASCRLVGHEQTPTDPPPGPCVKVKVGRATVQEDQNRVVRLLSRLPPTTHLRLDANRSWTREQAARFCAGLTPERVAFLEEPLQPGTSYAGWPSLTAIPFAWDETLREAPEADLTTPGLGAVVLKPMLTGLSRTRAWIDAATDAGVPVVLSAAFESNLTLDLYARLAAHWGVRTTPGLDTFGAWPEALLAPLHSQPGHAAKPVRSREQLSPEVPLL</sequence>
<gene>
    <name evidence="5" type="ordered locus">Hhal_1130</name>
</gene>
<dbReference type="PANTHER" id="PTHR48073">
    <property type="entry name" value="O-SUCCINYLBENZOATE SYNTHASE-RELATED"/>
    <property type="match status" value="1"/>
</dbReference>
<dbReference type="SFLD" id="SFLDG00180">
    <property type="entry name" value="muconate_cycloisomerase"/>
    <property type="match status" value="1"/>
</dbReference>
<dbReference type="PROSITE" id="PS00909">
    <property type="entry name" value="MR_MLE_2"/>
    <property type="match status" value="1"/>
</dbReference>
<evidence type="ECO:0000259" key="4">
    <source>
        <dbReference type="SMART" id="SM00922"/>
    </source>
</evidence>
<dbReference type="SMART" id="SM00922">
    <property type="entry name" value="MR_MLE"/>
    <property type="match status" value="1"/>
</dbReference>
<dbReference type="SFLD" id="SFLDF00009">
    <property type="entry name" value="o-succinylbenzoate_synthase"/>
    <property type="match status" value="1"/>
</dbReference>
<protein>
    <recommendedName>
        <fullName evidence="2">o-succinylbenzoate synthase</fullName>
        <ecNumber evidence="2">4.2.1.113</ecNumber>
    </recommendedName>
</protein>
<dbReference type="EC" id="4.2.1.113" evidence="2"/>
<dbReference type="GO" id="GO:0043748">
    <property type="term" value="F:O-succinylbenzoate synthase activity"/>
    <property type="evidence" value="ECO:0007669"/>
    <property type="project" value="UniProtKB-EC"/>
</dbReference>
<dbReference type="PANTHER" id="PTHR48073:SF2">
    <property type="entry name" value="O-SUCCINYLBENZOATE SYNTHASE"/>
    <property type="match status" value="1"/>
</dbReference>
<evidence type="ECO:0000313" key="6">
    <source>
        <dbReference type="Proteomes" id="UP000000647"/>
    </source>
</evidence>
<evidence type="ECO:0000313" key="5">
    <source>
        <dbReference type="EMBL" id="ABM61906.1"/>
    </source>
</evidence>
<dbReference type="RefSeq" id="WP_011813929.1">
    <property type="nucleotide sequence ID" value="NC_008789.1"/>
</dbReference>
<reference evidence="5 6" key="2">
    <citation type="journal article" date="2013" name="Stand. Genomic Sci.">
        <title>Complete genome sequence of Halorhodospira halophila SL1.</title>
        <authorList>
            <person name="Challacombe J.F."/>
            <person name="Majid S."/>
            <person name="Deole R."/>
            <person name="Brettin T.S."/>
            <person name="Bruce D."/>
            <person name="Delano S.F."/>
            <person name="Detter J.C."/>
            <person name="Gleasner C.D."/>
            <person name="Han C.S."/>
            <person name="Misra M."/>
            <person name="Reitenga K.G."/>
            <person name="Mikhailova N."/>
            <person name="Woyke T."/>
            <person name="Pitluck S."/>
            <person name="Nolan M."/>
            <person name="Land M.L."/>
            <person name="Saunders E."/>
            <person name="Tapia R."/>
            <person name="Lapidus A."/>
            <person name="Ivanova N."/>
            <person name="Hoff W.D."/>
        </authorList>
    </citation>
    <scope>NUCLEOTIDE SEQUENCE [LARGE SCALE GENOMIC DNA]</scope>
    <source>
        <strain evidence="6">DSM 244 / SL1</strain>
    </source>
</reference>
<feature type="region of interest" description="Disordered" evidence="3">
    <location>
        <begin position="312"/>
        <end position="333"/>
    </location>
</feature>
<dbReference type="AlphaFoldDB" id="A1WW44"/>
<dbReference type="EMBL" id="CP000544">
    <property type="protein sequence ID" value="ABM61906.1"/>
    <property type="molecule type" value="Genomic_DNA"/>
</dbReference>
<evidence type="ECO:0000256" key="3">
    <source>
        <dbReference type="SAM" id="MobiDB-lite"/>
    </source>
</evidence>
<dbReference type="InterPro" id="IPR018110">
    <property type="entry name" value="Mandel_Rmase/mucon_lact_enz_CS"/>
</dbReference>
<dbReference type="InterPro" id="IPR013342">
    <property type="entry name" value="Mandelate_racemase_C"/>
</dbReference>
<dbReference type="eggNOG" id="COG1441">
    <property type="taxonomic scope" value="Bacteria"/>
</dbReference>
<dbReference type="GO" id="GO:0009063">
    <property type="term" value="P:amino acid catabolic process"/>
    <property type="evidence" value="ECO:0007669"/>
    <property type="project" value="InterPro"/>
</dbReference>
<evidence type="ECO:0000256" key="1">
    <source>
        <dbReference type="ARBA" id="ARBA00022723"/>
    </source>
</evidence>
<dbReference type="InterPro" id="IPR036849">
    <property type="entry name" value="Enolase-like_C_sf"/>
</dbReference>
<reference evidence="6" key="1">
    <citation type="submission" date="2006-12" db="EMBL/GenBank/DDBJ databases">
        <title>Complete sequence of Halorhodospira halophila SL1.</title>
        <authorList>
            <consortium name="US DOE Joint Genome Institute"/>
            <person name="Copeland A."/>
            <person name="Lucas S."/>
            <person name="Lapidus A."/>
            <person name="Barry K."/>
            <person name="Detter J.C."/>
            <person name="Glavina del Rio T."/>
            <person name="Hammon N."/>
            <person name="Israni S."/>
            <person name="Dalin E."/>
            <person name="Tice H."/>
            <person name="Pitluck S."/>
            <person name="Saunders E."/>
            <person name="Brettin T."/>
            <person name="Bruce D."/>
            <person name="Han C."/>
            <person name="Tapia R."/>
            <person name="Schmutz J."/>
            <person name="Larimer F."/>
            <person name="Land M."/>
            <person name="Hauser L."/>
            <person name="Kyrpides N."/>
            <person name="Mikhailova N."/>
            <person name="Hoff W."/>
            <person name="Richardson P."/>
        </authorList>
    </citation>
    <scope>NUCLEOTIDE SEQUENCE [LARGE SCALE GENOMIC DNA]</scope>
    <source>
        <strain evidence="6">DSM 244 / SL1</strain>
    </source>
</reference>
<dbReference type="InterPro" id="IPR029017">
    <property type="entry name" value="Enolase-like_N"/>
</dbReference>
<dbReference type="SUPFAM" id="SSF54826">
    <property type="entry name" value="Enolase N-terminal domain-like"/>
    <property type="match status" value="1"/>
</dbReference>
<dbReference type="GO" id="GO:0046872">
    <property type="term" value="F:metal ion binding"/>
    <property type="evidence" value="ECO:0007669"/>
    <property type="project" value="UniProtKB-KW"/>
</dbReference>
<dbReference type="NCBIfam" id="TIGR01927">
    <property type="entry name" value="menC_gam_Gplu"/>
    <property type="match status" value="1"/>
</dbReference>
<keyword evidence="5" id="KW-0456">Lyase</keyword>
<proteinExistence type="predicted"/>
<accession>A1WW44</accession>
<dbReference type="SFLD" id="SFLDS00001">
    <property type="entry name" value="Enolase"/>
    <property type="match status" value="1"/>
</dbReference>
<evidence type="ECO:0000256" key="2">
    <source>
        <dbReference type="NCBIfam" id="TIGR01927"/>
    </source>
</evidence>
<dbReference type="Proteomes" id="UP000000647">
    <property type="component" value="Chromosome"/>
</dbReference>
<dbReference type="HOGENOM" id="CLU_030273_0_1_6"/>
<dbReference type="Gene3D" id="3.20.20.120">
    <property type="entry name" value="Enolase-like C-terminal domain"/>
    <property type="match status" value="1"/>
</dbReference>
<keyword evidence="6" id="KW-1185">Reference proteome</keyword>
<name>A1WW44_HALHL</name>
<dbReference type="Gene3D" id="3.30.390.10">
    <property type="entry name" value="Enolase-like, N-terminal domain"/>
    <property type="match status" value="1"/>
</dbReference>
<dbReference type="Pfam" id="PF13378">
    <property type="entry name" value="MR_MLE_C"/>
    <property type="match status" value="1"/>
</dbReference>
<dbReference type="KEGG" id="hha:Hhal_1130"/>
<dbReference type="InterPro" id="IPR029065">
    <property type="entry name" value="Enolase_C-like"/>
</dbReference>
<organism evidence="5 6">
    <name type="scientific">Halorhodospira halophila (strain DSM 244 / SL1)</name>
    <name type="common">Ectothiorhodospira halophila (strain DSM 244 / SL1)</name>
    <dbReference type="NCBI Taxonomy" id="349124"/>
    <lineage>
        <taxon>Bacteria</taxon>
        <taxon>Pseudomonadati</taxon>
        <taxon>Pseudomonadota</taxon>
        <taxon>Gammaproteobacteria</taxon>
        <taxon>Chromatiales</taxon>
        <taxon>Ectothiorhodospiraceae</taxon>
        <taxon>Halorhodospira</taxon>
    </lineage>
</organism>
<keyword evidence="1" id="KW-0479">Metal-binding</keyword>
<dbReference type="SUPFAM" id="SSF51604">
    <property type="entry name" value="Enolase C-terminal domain-like"/>
    <property type="match status" value="1"/>
</dbReference>
<dbReference type="STRING" id="349124.Hhal_1130"/>